<sequence length="80" mass="9085">MFEPVVAAREAAVHEHPTLRLPRSRRRCRRRVVASAVRARGTTELTVLRLDESRIREADEAWIPVITPDGPGLLVWCNSD</sequence>
<dbReference type="RefSeq" id="WP_319981187.1">
    <property type="nucleotide sequence ID" value="NZ_JAXAVU010000017.1"/>
</dbReference>
<dbReference type="Pfam" id="PF19715">
    <property type="entry name" value="DUF6210"/>
    <property type="match status" value="1"/>
</dbReference>
<proteinExistence type="predicted"/>
<evidence type="ECO:0000313" key="2">
    <source>
        <dbReference type="Proteomes" id="UP001285352"/>
    </source>
</evidence>
<reference evidence="1 2" key="1">
    <citation type="submission" date="2023-11" db="EMBL/GenBank/DDBJ databases">
        <title>Lentzea sokolovensis, sp. nov., Lentzea kristufkii, sp. nov., and Lentzea miocenensis, sp. nov., rare actinobacteria from Sokolov Coal Basin, Miocene lacustrine sediment, Czech Republic.</title>
        <authorList>
            <person name="Lara A."/>
            <person name="Kotroba L."/>
            <person name="Nouioui I."/>
            <person name="Neumann-Schaal M."/>
            <person name="Mast Y."/>
            <person name="Chronakova A."/>
        </authorList>
    </citation>
    <scope>NUCLEOTIDE SEQUENCE [LARGE SCALE GENOMIC DNA]</scope>
    <source>
        <strain evidence="1 2">BCCO 10_0061</strain>
    </source>
</reference>
<gene>
    <name evidence="1" type="ORF">SK854_44265</name>
</gene>
<protein>
    <submittedName>
        <fullName evidence="1">DUF6210 family protein</fullName>
    </submittedName>
</protein>
<dbReference type="Proteomes" id="UP001285352">
    <property type="component" value="Unassembled WGS sequence"/>
</dbReference>
<dbReference type="EMBL" id="JAXAVU010000017">
    <property type="protein sequence ID" value="MDX8149202.1"/>
    <property type="molecule type" value="Genomic_DNA"/>
</dbReference>
<dbReference type="InterPro" id="IPR046182">
    <property type="entry name" value="DUF6210"/>
</dbReference>
<accession>A0ABU4VBL8</accession>
<name>A0ABU4VBL8_9PSEU</name>
<organism evidence="1 2">
    <name type="scientific">Lentzea sokolovensis</name>
    <dbReference type="NCBI Taxonomy" id="3095429"/>
    <lineage>
        <taxon>Bacteria</taxon>
        <taxon>Bacillati</taxon>
        <taxon>Actinomycetota</taxon>
        <taxon>Actinomycetes</taxon>
        <taxon>Pseudonocardiales</taxon>
        <taxon>Pseudonocardiaceae</taxon>
        <taxon>Lentzea</taxon>
    </lineage>
</organism>
<comment type="caution">
    <text evidence="1">The sequence shown here is derived from an EMBL/GenBank/DDBJ whole genome shotgun (WGS) entry which is preliminary data.</text>
</comment>
<keyword evidence="2" id="KW-1185">Reference proteome</keyword>
<evidence type="ECO:0000313" key="1">
    <source>
        <dbReference type="EMBL" id="MDX8149202.1"/>
    </source>
</evidence>